<reference evidence="2 3" key="1">
    <citation type="submission" date="2020-09" db="EMBL/GenBank/DDBJ databases">
        <title>Sphingomonas sp., a new species isolated from pork steak.</title>
        <authorList>
            <person name="Heidler von Heilborn D."/>
        </authorList>
    </citation>
    <scope>NUCLEOTIDE SEQUENCE [LARGE SCALE GENOMIC DNA]</scope>
    <source>
        <strain evidence="3">S8-3T</strain>
    </source>
</reference>
<keyword evidence="3" id="KW-1185">Reference proteome</keyword>
<dbReference type="KEGG" id="spap:H3Z74_05880"/>
<accession>A0A7H0LQD6</accession>
<evidence type="ECO:0000256" key="1">
    <source>
        <dbReference type="SAM" id="MobiDB-lite"/>
    </source>
</evidence>
<dbReference type="Proteomes" id="UP000516148">
    <property type="component" value="Chromosome"/>
</dbReference>
<gene>
    <name evidence="2" type="ORF">H3Z74_05880</name>
</gene>
<organism evidence="2 3">
    <name type="scientific">Sphingomonas alpina</name>
    <dbReference type="NCBI Taxonomy" id="653931"/>
    <lineage>
        <taxon>Bacteria</taxon>
        <taxon>Pseudomonadati</taxon>
        <taxon>Pseudomonadota</taxon>
        <taxon>Alphaproteobacteria</taxon>
        <taxon>Sphingomonadales</taxon>
        <taxon>Sphingomonadaceae</taxon>
        <taxon>Sphingomonas</taxon>
    </lineage>
</organism>
<feature type="region of interest" description="Disordered" evidence="1">
    <location>
        <begin position="149"/>
        <end position="169"/>
    </location>
</feature>
<proteinExistence type="predicted"/>
<evidence type="ECO:0000313" key="3">
    <source>
        <dbReference type="Proteomes" id="UP000516148"/>
    </source>
</evidence>
<sequence>MLCAGCKPVRDPPPAMFFGGLPVSGKLSDAQRAGFNSCVNTDAIRMRCRRHAVMLAKSGPYEAAVDLVGSDGRGGFDQVTLWHDRDNYAVYQITDALEQAGWVYCQTGEGRRGDQIIYTRKGSPVRISMDLSYWGKRRLRIIPEWNQQEPRCTPTEGPAVPIDRQRPPG</sequence>
<protein>
    <submittedName>
        <fullName evidence="2">Uncharacterized protein</fullName>
    </submittedName>
</protein>
<evidence type="ECO:0000313" key="2">
    <source>
        <dbReference type="EMBL" id="QNQ11889.1"/>
    </source>
</evidence>
<name>A0A7H0LQD6_9SPHN</name>
<dbReference type="AlphaFoldDB" id="A0A7H0LQD6"/>
<dbReference type="EMBL" id="CP061038">
    <property type="protein sequence ID" value="QNQ11889.1"/>
    <property type="molecule type" value="Genomic_DNA"/>
</dbReference>